<reference evidence="1" key="1">
    <citation type="submission" date="2021-03" db="EMBL/GenBank/DDBJ databases">
        <authorList>
            <consortium name="DOE Joint Genome Institute"/>
            <person name="Ahrendt S."/>
            <person name="Looney B.P."/>
            <person name="Miyauchi S."/>
            <person name="Morin E."/>
            <person name="Drula E."/>
            <person name="Courty P.E."/>
            <person name="Chicoki N."/>
            <person name="Fauchery L."/>
            <person name="Kohler A."/>
            <person name="Kuo A."/>
            <person name="Labutti K."/>
            <person name="Pangilinan J."/>
            <person name="Lipzen A."/>
            <person name="Riley R."/>
            <person name="Andreopoulos W."/>
            <person name="He G."/>
            <person name="Johnson J."/>
            <person name="Barry K.W."/>
            <person name="Grigoriev I.V."/>
            <person name="Nagy L."/>
            <person name="Hibbett D."/>
            <person name="Henrissat B."/>
            <person name="Matheny P.B."/>
            <person name="Labbe J."/>
            <person name="Martin F."/>
        </authorList>
    </citation>
    <scope>NUCLEOTIDE SEQUENCE</scope>
    <source>
        <strain evidence="1">HHB10654</strain>
    </source>
</reference>
<organism evidence="1 2">
    <name type="scientific">Artomyces pyxidatus</name>
    <dbReference type="NCBI Taxonomy" id="48021"/>
    <lineage>
        <taxon>Eukaryota</taxon>
        <taxon>Fungi</taxon>
        <taxon>Dikarya</taxon>
        <taxon>Basidiomycota</taxon>
        <taxon>Agaricomycotina</taxon>
        <taxon>Agaricomycetes</taxon>
        <taxon>Russulales</taxon>
        <taxon>Auriscalpiaceae</taxon>
        <taxon>Artomyces</taxon>
    </lineage>
</organism>
<evidence type="ECO:0000313" key="2">
    <source>
        <dbReference type="Proteomes" id="UP000814140"/>
    </source>
</evidence>
<reference evidence="1" key="2">
    <citation type="journal article" date="2022" name="New Phytol.">
        <title>Evolutionary transition to the ectomycorrhizal habit in the genomes of a hyperdiverse lineage of mushroom-forming fungi.</title>
        <authorList>
            <person name="Looney B."/>
            <person name="Miyauchi S."/>
            <person name="Morin E."/>
            <person name="Drula E."/>
            <person name="Courty P.E."/>
            <person name="Kohler A."/>
            <person name="Kuo A."/>
            <person name="LaButti K."/>
            <person name="Pangilinan J."/>
            <person name="Lipzen A."/>
            <person name="Riley R."/>
            <person name="Andreopoulos W."/>
            <person name="He G."/>
            <person name="Johnson J."/>
            <person name="Nolan M."/>
            <person name="Tritt A."/>
            <person name="Barry K.W."/>
            <person name="Grigoriev I.V."/>
            <person name="Nagy L.G."/>
            <person name="Hibbett D."/>
            <person name="Henrissat B."/>
            <person name="Matheny P.B."/>
            <person name="Labbe J."/>
            <person name="Martin F.M."/>
        </authorList>
    </citation>
    <scope>NUCLEOTIDE SEQUENCE</scope>
    <source>
        <strain evidence="1">HHB10654</strain>
    </source>
</reference>
<protein>
    <submittedName>
        <fullName evidence="1">Uncharacterized protein</fullName>
    </submittedName>
</protein>
<gene>
    <name evidence="1" type="ORF">BV25DRAFT_1817135</name>
</gene>
<feature type="non-terminal residue" evidence="1">
    <location>
        <position position="211"/>
    </location>
</feature>
<keyword evidence="2" id="KW-1185">Reference proteome</keyword>
<proteinExistence type="predicted"/>
<comment type="caution">
    <text evidence="1">The sequence shown here is derived from an EMBL/GenBank/DDBJ whole genome shotgun (WGS) entry which is preliminary data.</text>
</comment>
<dbReference type="EMBL" id="MU277461">
    <property type="protein sequence ID" value="KAI0054387.1"/>
    <property type="molecule type" value="Genomic_DNA"/>
</dbReference>
<accession>A0ACB8SDY4</accession>
<dbReference type="Proteomes" id="UP000814140">
    <property type="component" value="Unassembled WGS sequence"/>
</dbReference>
<evidence type="ECO:0000313" key="1">
    <source>
        <dbReference type="EMBL" id="KAI0054387.1"/>
    </source>
</evidence>
<sequence length="211" mass="23584">MHRPDLGDLADNGSKGPRLFRGFLWEFEQAGFVTPSALDTETADPIPGPPPEALADPIATETLRLYPELFKVVTPIDVDHFESLLSSHPNQPYVRSVLRGLREGFWPFADGDPDAYPETRDFPERSLAPEELDFAEKQCREEERLGRFSASFTGPLKPGMCNVPVHVVPKKSGKLRLVVDHSAGEFSPNSHIDRDDVRIHLDTVQHLGHNL</sequence>
<name>A0ACB8SDY4_9AGAM</name>